<evidence type="ECO:0000313" key="2">
    <source>
        <dbReference type="Proteomes" id="UP000789831"/>
    </source>
</evidence>
<dbReference type="AlphaFoldDB" id="A0A9N9AA97"/>
<organism evidence="1 2">
    <name type="scientific">Ambispora gerdemannii</name>
    <dbReference type="NCBI Taxonomy" id="144530"/>
    <lineage>
        <taxon>Eukaryota</taxon>
        <taxon>Fungi</taxon>
        <taxon>Fungi incertae sedis</taxon>
        <taxon>Mucoromycota</taxon>
        <taxon>Glomeromycotina</taxon>
        <taxon>Glomeromycetes</taxon>
        <taxon>Archaeosporales</taxon>
        <taxon>Ambisporaceae</taxon>
        <taxon>Ambispora</taxon>
    </lineage>
</organism>
<dbReference type="Proteomes" id="UP000789831">
    <property type="component" value="Unassembled WGS sequence"/>
</dbReference>
<dbReference type="Gene3D" id="1.25.40.10">
    <property type="entry name" value="Tetratricopeptide repeat domain"/>
    <property type="match status" value="1"/>
</dbReference>
<sequence>MEFFTEKNLDPIEIFEWLTLHKDQGENRCLLAVFYEYGIGTFIHEDSAFKNYKLAAEEGDTLAQAFLSLCYCYDMGIGTAVDRVKAFEWYEKAAIGGSVAAQCNCGNCLLEGRGVQENVRNAYIWYRKSANGLYHKAEHMLGYCHEFGVGTLLDIHQAIIWGRRALKNGNVDAKVSIDNIFTLSGFVEY</sequence>
<dbReference type="Pfam" id="PF08238">
    <property type="entry name" value="Sel1"/>
    <property type="match status" value="4"/>
</dbReference>
<comment type="caution">
    <text evidence="1">The sequence shown here is derived from an EMBL/GenBank/DDBJ whole genome shotgun (WGS) entry which is preliminary data.</text>
</comment>
<dbReference type="EMBL" id="CAJVPL010000729">
    <property type="protein sequence ID" value="CAG8524903.1"/>
    <property type="molecule type" value="Genomic_DNA"/>
</dbReference>
<reference evidence="1" key="1">
    <citation type="submission" date="2021-06" db="EMBL/GenBank/DDBJ databases">
        <authorList>
            <person name="Kallberg Y."/>
            <person name="Tangrot J."/>
            <person name="Rosling A."/>
        </authorList>
    </citation>
    <scope>NUCLEOTIDE SEQUENCE</scope>
    <source>
        <strain evidence="1">MT106</strain>
    </source>
</reference>
<dbReference type="InterPro" id="IPR052748">
    <property type="entry name" value="ISR_Activator"/>
</dbReference>
<gene>
    <name evidence="1" type="ORF">AGERDE_LOCUS5427</name>
</gene>
<dbReference type="SMART" id="SM00671">
    <property type="entry name" value="SEL1"/>
    <property type="match status" value="4"/>
</dbReference>
<dbReference type="SUPFAM" id="SSF81901">
    <property type="entry name" value="HCP-like"/>
    <property type="match status" value="1"/>
</dbReference>
<dbReference type="PANTHER" id="PTHR45011">
    <property type="entry name" value="DAP3-BINDING CELL DEATH ENHANCER 1"/>
    <property type="match status" value="1"/>
</dbReference>
<proteinExistence type="predicted"/>
<dbReference type="PANTHER" id="PTHR45011:SF1">
    <property type="entry name" value="DAP3-BINDING CELL DEATH ENHANCER 1"/>
    <property type="match status" value="1"/>
</dbReference>
<dbReference type="OrthoDB" id="2403008at2759"/>
<accession>A0A9N9AA97</accession>
<protein>
    <submittedName>
        <fullName evidence="1">4029_t:CDS:1</fullName>
    </submittedName>
</protein>
<evidence type="ECO:0000313" key="1">
    <source>
        <dbReference type="EMBL" id="CAG8524903.1"/>
    </source>
</evidence>
<name>A0A9N9AA97_9GLOM</name>
<keyword evidence="2" id="KW-1185">Reference proteome</keyword>
<dbReference type="InterPro" id="IPR011990">
    <property type="entry name" value="TPR-like_helical_dom_sf"/>
</dbReference>
<dbReference type="InterPro" id="IPR006597">
    <property type="entry name" value="Sel1-like"/>
</dbReference>